<dbReference type="EC" id="1.1.1.47" evidence="3"/>
<dbReference type="RefSeq" id="WP_019349550.1">
    <property type="nucleotide sequence ID" value="NZ_LNYY01000019.1"/>
</dbReference>
<sequence>MYYNLKGKTALITGASSGLGERMAFVLAEHGVKVILIARRQEALDAIKKQIPNSSFYIMDVADKKSVRATFQQIEEDQHRIDICINNAGIAKLTPLFETSDHEDFERIVETNLIGTWYVTQSIAAHMKKHSIAGSIINVSSVNGANKLREELTGYAVSKAAVIQMTKALVGELSKVNIRINCIAPGLFHTPLTNYKLNTVETKEEMAQMIPLQFVGSPADLDGTILYLASNDASRYVTGSCLVIDGGVSWGGS</sequence>
<evidence type="ECO:0000313" key="4">
    <source>
        <dbReference type="Proteomes" id="UP000054926"/>
    </source>
</evidence>
<dbReference type="Proteomes" id="UP000054926">
    <property type="component" value="Unassembled WGS sequence"/>
</dbReference>
<dbReference type="PANTHER" id="PTHR42760:SF133">
    <property type="entry name" value="3-OXOACYL-[ACYL-CARRIER-PROTEIN] REDUCTASE"/>
    <property type="match status" value="1"/>
</dbReference>
<dbReference type="InterPro" id="IPR002347">
    <property type="entry name" value="SDR_fam"/>
</dbReference>
<organism evidence="3 4">
    <name type="scientific">Legionella steelei</name>
    <dbReference type="NCBI Taxonomy" id="947033"/>
    <lineage>
        <taxon>Bacteria</taxon>
        <taxon>Pseudomonadati</taxon>
        <taxon>Pseudomonadota</taxon>
        <taxon>Gammaproteobacteria</taxon>
        <taxon>Legionellales</taxon>
        <taxon>Legionellaceae</taxon>
        <taxon>Legionella</taxon>
    </lineage>
</organism>
<dbReference type="PRINTS" id="PR00081">
    <property type="entry name" value="GDHRDH"/>
</dbReference>
<name>A0A0W0ZJ36_9GAMM</name>
<dbReference type="PANTHER" id="PTHR42760">
    <property type="entry name" value="SHORT-CHAIN DEHYDROGENASES/REDUCTASES FAMILY MEMBER"/>
    <property type="match status" value="1"/>
</dbReference>
<dbReference type="GO" id="GO:0048038">
    <property type="term" value="F:quinone binding"/>
    <property type="evidence" value="ECO:0007669"/>
    <property type="project" value="TreeGrafter"/>
</dbReference>
<evidence type="ECO:0000313" key="3">
    <source>
        <dbReference type="EMBL" id="KTD68964.1"/>
    </source>
</evidence>
<accession>A0A0W0ZJ36</accession>
<dbReference type="PATRIC" id="fig|947033.5.peg.2248"/>
<dbReference type="Pfam" id="PF13561">
    <property type="entry name" value="adh_short_C2"/>
    <property type="match status" value="1"/>
</dbReference>
<dbReference type="GO" id="GO:0006633">
    <property type="term" value="P:fatty acid biosynthetic process"/>
    <property type="evidence" value="ECO:0007669"/>
    <property type="project" value="TreeGrafter"/>
</dbReference>
<dbReference type="Gene3D" id="3.40.50.720">
    <property type="entry name" value="NAD(P)-binding Rossmann-like Domain"/>
    <property type="match status" value="1"/>
</dbReference>
<keyword evidence="2 3" id="KW-0560">Oxidoreductase</keyword>
<dbReference type="PRINTS" id="PR00080">
    <property type="entry name" value="SDRFAMILY"/>
</dbReference>
<evidence type="ECO:0000256" key="1">
    <source>
        <dbReference type="ARBA" id="ARBA00006484"/>
    </source>
</evidence>
<dbReference type="FunFam" id="3.40.50.720:FF:000084">
    <property type="entry name" value="Short-chain dehydrogenase reductase"/>
    <property type="match status" value="1"/>
</dbReference>
<reference evidence="3 4" key="1">
    <citation type="submission" date="2015-11" db="EMBL/GenBank/DDBJ databases">
        <title>Genomic analysis of 38 Legionella species identifies large and diverse effector repertoires.</title>
        <authorList>
            <person name="Burstein D."/>
            <person name="Amaro F."/>
            <person name="Zusman T."/>
            <person name="Lifshitz Z."/>
            <person name="Cohen O."/>
            <person name="Gilbert J.A."/>
            <person name="Pupko T."/>
            <person name="Shuman H.A."/>
            <person name="Segal G."/>
        </authorList>
    </citation>
    <scope>NUCLEOTIDE SEQUENCE [LARGE SCALE GENOMIC DNA]</scope>
    <source>
        <strain evidence="3 4">IMVS3376</strain>
    </source>
</reference>
<dbReference type="EMBL" id="LNYY01000019">
    <property type="protein sequence ID" value="KTD68964.1"/>
    <property type="molecule type" value="Genomic_DNA"/>
</dbReference>
<comment type="similarity">
    <text evidence="1">Belongs to the short-chain dehydrogenases/reductases (SDR) family.</text>
</comment>
<dbReference type="GeneID" id="93291408"/>
<dbReference type="SUPFAM" id="SSF51735">
    <property type="entry name" value="NAD(P)-binding Rossmann-fold domains"/>
    <property type="match status" value="1"/>
</dbReference>
<dbReference type="STRING" id="947033.Lste_2122"/>
<protein>
    <submittedName>
        <fullName evidence="3">Short-chain dehydrogenases/reductases family protein</fullName>
        <ecNumber evidence="3">1.1.1.47</ecNumber>
    </submittedName>
</protein>
<dbReference type="GO" id="GO:0047936">
    <property type="term" value="F:glucose 1-dehydrogenase [NAD(P)+] activity"/>
    <property type="evidence" value="ECO:0007669"/>
    <property type="project" value="UniProtKB-EC"/>
</dbReference>
<evidence type="ECO:0000256" key="2">
    <source>
        <dbReference type="ARBA" id="ARBA00023002"/>
    </source>
</evidence>
<gene>
    <name evidence="3" type="ORF">Lste_2122</name>
</gene>
<dbReference type="InterPro" id="IPR036291">
    <property type="entry name" value="NAD(P)-bd_dom_sf"/>
</dbReference>
<proteinExistence type="inferred from homology"/>
<dbReference type="AlphaFoldDB" id="A0A0W0ZJ36"/>
<dbReference type="NCBIfam" id="NF005559">
    <property type="entry name" value="PRK07231.1"/>
    <property type="match status" value="1"/>
</dbReference>
<keyword evidence="4" id="KW-1185">Reference proteome</keyword>
<dbReference type="CDD" id="cd05233">
    <property type="entry name" value="SDR_c"/>
    <property type="match status" value="1"/>
</dbReference>
<comment type="caution">
    <text evidence="3">The sequence shown here is derived from an EMBL/GenBank/DDBJ whole genome shotgun (WGS) entry which is preliminary data.</text>
</comment>